<sequence>MWRAVRLFIRRRSWFYAAMFVLTLTEIYDLTFILFYLFNGATTSQMVLDYLACAIFTVLFAVLNLVRFRQVAGPAWPRTTNVLVVCTGVFAAYWFVHTCFGWYHIASTGHYGDIVITTQMSAVGYLLDVLLNAALSMAFLLHLRSMSRGNVFRTGMQRYVTKAQIMLVLESLSIAVALTLQLIDPTLDPLWLLMFLAQGVRMAAYCKLLHLLTRIMAQRKTASRTAQSTSFSTTESGGIGGGTGHLPTNAAIAAMVQVRPGSDRTLGPGLPRRASKTFGGAGNGKTTGLPSTTESAAGPSLMRSTEMLGE</sequence>
<keyword evidence="2" id="KW-0812">Transmembrane</keyword>
<accession>A0A0L0T4N7</accession>
<feature type="transmembrane region" description="Helical" evidence="2">
    <location>
        <begin position="189"/>
        <end position="210"/>
    </location>
</feature>
<feature type="transmembrane region" description="Helical" evidence="2">
    <location>
        <begin position="164"/>
        <end position="183"/>
    </location>
</feature>
<feature type="transmembrane region" description="Helical" evidence="2">
    <location>
        <begin position="14"/>
        <end position="38"/>
    </location>
</feature>
<dbReference type="OrthoDB" id="10306119at2759"/>
<dbReference type="VEuPathDB" id="FungiDB:AMAG_14252"/>
<evidence type="ECO:0000313" key="4">
    <source>
        <dbReference type="Proteomes" id="UP000054350"/>
    </source>
</evidence>
<evidence type="ECO:0000256" key="1">
    <source>
        <dbReference type="SAM" id="MobiDB-lite"/>
    </source>
</evidence>
<organism evidence="3 4">
    <name type="scientific">Allomyces macrogynus (strain ATCC 38327)</name>
    <name type="common">Allomyces javanicus var. macrogynus</name>
    <dbReference type="NCBI Taxonomy" id="578462"/>
    <lineage>
        <taxon>Eukaryota</taxon>
        <taxon>Fungi</taxon>
        <taxon>Fungi incertae sedis</taxon>
        <taxon>Blastocladiomycota</taxon>
        <taxon>Blastocladiomycetes</taxon>
        <taxon>Blastocladiales</taxon>
        <taxon>Blastocladiaceae</taxon>
        <taxon>Allomyces</taxon>
    </lineage>
</organism>
<dbReference type="AlphaFoldDB" id="A0A0L0T4N7"/>
<feature type="region of interest" description="Disordered" evidence="1">
    <location>
        <begin position="262"/>
        <end position="310"/>
    </location>
</feature>
<gene>
    <name evidence="3" type="ORF">AMAG_14252</name>
</gene>
<dbReference type="Proteomes" id="UP000054350">
    <property type="component" value="Unassembled WGS sequence"/>
</dbReference>
<feature type="region of interest" description="Disordered" evidence="1">
    <location>
        <begin position="223"/>
        <end position="243"/>
    </location>
</feature>
<protein>
    <recommendedName>
        <fullName evidence="5">Integral membrane protein</fullName>
    </recommendedName>
</protein>
<keyword evidence="2" id="KW-1133">Transmembrane helix</keyword>
<keyword evidence="4" id="KW-1185">Reference proteome</keyword>
<reference evidence="4" key="2">
    <citation type="submission" date="2009-11" db="EMBL/GenBank/DDBJ databases">
        <title>The Genome Sequence of Allomyces macrogynus strain ATCC 38327.</title>
        <authorList>
            <consortium name="The Broad Institute Genome Sequencing Platform"/>
            <person name="Russ C."/>
            <person name="Cuomo C."/>
            <person name="Shea T."/>
            <person name="Young S.K."/>
            <person name="Zeng Q."/>
            <person name="Koehrsen M."/>
            <person name="Haas B."/>
            <person name="Borodovsky M."/>
            <person name="Guigo R."/>
            <person name="Alvarado L."/>
            <person name="Berlin A."/>
            <person name="Borenstein D."/>
            <person name="Chen Z."/>
            <person name="Engels R."/>
            <person name="Freedman E."/>
            <person name="Gellesch M."/>
            <person name="Goldberg J."/>
            <person name="Griggs A."/>
            <person name="Gujja S."/>
            <person name="Heiman D."/>
            <person name="Hepburn T."/>
            <person name="Howarth C."/>
            <person name="Jen D."/>
            <person name="Larson L."/>
            <person name="Lewis B."/>
            <person name="Mehta T."/>
            <person name="Park D."/>
            <person name="Pearson M."/>
            <person name="Roberts A."/>
            <person name="Saif S."/>
            <person name="Shenoy N."/>
            <person name="Sisk P."/>
            <person name="Stolte C."/>
            <person name="Sykes S."/>
            <person name="Walk T."/>
            <person name="White J."/>
            <person name="Yandava C."/>
            <person name="Burger G."/>
            <person name="Gray M.W."/>
            <person name="Holland P.W.H."/>
            <person name="King N."/>
            <person name="Lang F.B.F."/>
            <person name="Roger A.J."/>
            <person name="Ruiz-Trillo I."/>
            <person name="Lander E."/>
            <person name="Nusbaum C."/>
        </authorList>
    </citation>
    <scope>NUCLEOTIDE SEQUENCE [LARGE SCALE GENOMIC DNA]</scope>
    <source>
        <strain evidence="4">ATCC 38327</strain>
    </source>
</reference>
<feature type="transmembrane region" description="Helical" evidence="2">
    <location>
        <begin position="123"/>
        <end position="143"/>
    </location>
</feature>
<feature type="compositionally biased region" description="Polar residues" evidence="1">
    <location>
        <begin position="286"/>
        <end position="295"/>
    </location>
</feature>
<reference evidence="3 4" key="1">
    <citation type="submission" date="2009-11" db="EMBL/GenBank/DDBJ databases">
        <title>Annotation of Allomyces macrogynus ATCC 38327.</title>
        <authorList>
            <consortium name="The Broad Institute Genome Sequencing Platform"/>
            <person name="Russ C."/>
            <person name="Cuomo C."/>
            <person name="Burger G."/>
            <person name="Gray M.W."/>
            <person name="Holland P.W.H."/>
            <person name="King N."/>
            <person name="Lang F.B.F."/>
            <person name="Roger A.J."/>
            <person name="Ruiz-Trillo I."/>
            <person name="Young S.K."/>
            <person name="Zeng Q."/>
            <person name="Gargeya S."/>
            <person name="Fitzgerald M."/>
            <person name="Haas B."/>
            <person name="Abouelleil A."/>
            <person name="Alvarado L."/>
            <person name="Arachchi H.M."/>
            <person name="Berlin A."/>
            <person name="Chapman S.B."/>
            <person name="Gearin G."/>
            <person name="Goldberg J."/>
            <person name="Griggs A."/>
            <person name="Gujja S."/>
            <person name="Hansen M."/>
            <person name="Heiman D."/>
            <person name="Howarth C."/>
            <person name="Larimer J."/>
            <person name="Lui A."/>
            <person name="MacDonald P.J.P."/>
            <person name="McCowen C."/>
            <person name="Montmayeur A."/>
            <person name="Murphy C."/>
            <person name="Neiman D."/>
            <person name="Pearson M."/>
            <person name="Priest M."/>
            <person name="Roberts A."/>
            <person name="Saif S."/>
            <person name="Shea T."/>
            <person name="Sisk P."/>
            <person name="Stolte C."/>
            <person name="Sykes S."/>
            <person name="Wortman J."/>
            <person name="Nusbaum C."/>
            <person name="Birren B."/>
        </authorList>
    </citation>
    <scope>NUCLEOTIDE SEQUENCE [LARGE SCALE GENOMIC DNA]</scope>
    <source>
        <strain evidence="3 4">ATCC 38327</strain>
    </source>
</reference>
<keyword evidence="2" id="KW-0472">Membrane</keyword>
<dbReference type="EMBL" id="GG745362">
    <property type="protein sequence ID" value="KNE69705.1"/>
    <property type="molecule type" value="Genomic_DNA"/>
</dbReference>
<evidence type="ECO:0000313" key="3">
    <source>
        <dbReference type="EMBL" id="KNE69705.1"/>
    </source>
</evidence>
<evidence type="ECO:0008006" key="5">
    <source>
        <dbReference type="Google" id="ProtNLM"/>
    </source>
</evidence>
<evidence type="ECO:0000256" key="2">
    <source>
        <dbReference type="SAM" id="Phobius"/>
    </source>
</evidence>
<feature type="transmembrane region" description="Helical" evidence="2">
    <location>
        <begin position="80"/>
        <end position="103"/>
    </location>
</feature>
<name>A0A0L0T4N7_ALLM3</name>
<feature type="transmembrane region" description="Helical" evidence="2">
    <location>
        <begin position="50"/>
        <end position="68"/>
    </location>
</feature>
<proteinExistence type="predicted"/>